<gene>
    <name evidence="1" type="ORF">R4Z09_30195</name>
</gene>
<proteinExistence type="predicted"/>
<protein>
    <submittedName>
        <fullName evidence="1">Uncharacterized protein</fullName>
    </submittedName>
</protein>
<dbReference type="EMBL" id="CP137640">
    <property type="protein sequence ID" value="WVX81369.1"/>
    <property type="molecule type" value="Genomic_DNA"/>
</dbReference>
<evidence type="ECO:0000313" key="1">
    <source>
        <dbReference type="EMBL" id="WVX81369.1"/>
    </source>
</evidence>
<sequence>MIQARTEQEWVSEYVKGKKHPLPVVLGTRGTWTGNGKPMIILIGFTIEDVLVLGDIYGASHHPVREMKKKQITYYAINIIDRKKVKEIIEEWRGP</sequence>
<organism evidence="1 2">
    <name type="scientific">Niallia oryzisoli</name>
    <dbReference type="NCBI Taxonomy" id="1737571"/>
    <lineage>
        <taxon>Bacteria</taxon>
        <taxon>Bacillati</taxon>
        <taxon>Bacillota</taxon>
        <taxon>Bacilli</taxon>
        <taxon>Bacillales</taxon>
        <taxon>Bacillaceae</taxon>
        <taxon>Niallia</taxon>
    </lineage>
</organism>
<reference evidence="1 2" key="1">
    <citation type="submission" date="2023-10" db="EMBL/GenBank/DDBJ databases">
        <title>Niallia locisalis sp.nov. isolated from a salt pond sample.</title>
        <authorList>
            <person name="Li X.-J."/>
            <person name="Dong L."/>
        </authorList>
    </citation>
    <scope>NUCLEOTIDE SEQUENCE [LARGE SCALE GENOMIC DNA]</scope>
    <source>
        <strain evidence="1 2">DSM 29761</strain>
    </source>
</reference>
<dbReference type="Proteomes" id="UP001357223">
    <property type="component" value="Chromosome"/>
</dbReference>
<keyword evidence="2" id="KW-1185">Reference proteome</keyword>
<accession>A0ABZ2CC65</accession>
<name>A0ABZ2CC65_9BACI</name>
<dbReference type="RefSeq" id="WP_338450297.1">
    <property type="nucleotide sequence ID" value="NZ_CP137640.1"/>
</dbReference>
<evidence type="ECO:0000313" key="2">
    <source>
        <dbReference type="Proteomes" id="UP001357223"/>
    </source>
</evidence>